<dbReference type="SFLD" id="SFLDG01129">
    <property type="entry name" value="C1.5:_HAD__Beta-PGM__Phosphata"/>
    <property type="match status" value="1"/>
</dbReference>
<name>A0A4P8L451_9BACT</name>
<dbReference type="SUPFAM" id="SSF56784">
    <property type="entry name" value="HAD-like"/>
    <property type="match status" value="1"/>
</dbReference>
<reference evidence="1 2" key="2">
    <citation type="submission" date="2019-05" db="EMBL/GenBank/DDBJ databases">
        <authorList>
            <person name="Suflita J.M."/>
            <person name="Marks C.R."/>
        </authorList>
    </citation>
    <scope>NUCLEOTIDE SEQUENCE [LARGE SCALE GENOMIC DNA]</scope>
    <source>
        <strain evidence="1 2">ALDC</strain>
    </source>
</reference>
<dbReference type="AlphaFoldDB" id="A0A4P8L451"/>
<evidence type="ECO:0000313" key="2">
    <source>
        <dbReference type="Proteomes" id="UP000298602"/>
    </source>
</evidence>
<gene>
    <name evidence="1" type="ORF">FDQ92_04800</name>
</gene>
<dbReference type="RefSeq" id="WP_137423521.1">
    <property type="nucleotide sequence ID" value="NZ_CP040098.1"/>
</dbReference>
<dbReference type="Gene3D" id="3.40.50.1000">
    <property type="entry name" value="HAD superfamily/HAD-like"/>
    <property type="match status" value="1"/>
</dbReference>
<proteinExistence type="predicted"/>
<organism evidence="1 2">
    <name type="scientific">Desulfoglaeba alkanexedens ALDC</name>
    <dbReference type="NCBI Taxonomy" id="980445"/>
    <lineage>
        <taxon>Bacteria</taxon>
        <taxon>Pseudomonadati</taxon>
        <taxon>Thermodesulfobacteriota</taxon>
        <taxon>Syntrophobacteria</taxon>
        <taxon>Syntrophobacterales</taxon>
        <taxon>Syntrophobacteraceae</taxon>
        <taxon>Desulfoglaeba</taxon>
    </lineage>
</organism>
<dbReference type="EMBL" id="CP040098">
    <property type="protein sequence ID" value="QCQ21552.1"/>
    <property type="molecule type" value="Genomic_DNA"/>
</dbReference>
<dbReference type="SFLD" id="SFLDS00003">
    <property type="entry name" value="Haloacid_Dehalogenase"/>
    <property type="match status" value="1"/>
</dbReference>
<reference evidence="1 2" key="1">
    <citation type="submission" date="2019-05" db="EMBL/GenBank/DDBJ databases">
        <title>The Complete Genome Sequence of the n-alkane-degrading Desulfoglaeba alkanexedens ALDC reveals multiple alkylsuccinate synthase gene clusters.</title>
        <authorList>
            <person name="Callaghan A.V."/>
            <person name="Davidova I.A."/>
            <person name="Duncan K.E."/>
            <person name="Morris B."/>
            <person name="McInerney M.J."/>
        </authorList>
    </citation>
    <scope>NUCLEOTIDE SEQUENCE [LARGE SCALE GENOMIC DNA]</scope>
    <source>
        <strain evidence="1 2">ALDC</strain>
    </source>
</reference>
<dbReference type="KEGG" id="dax:FDQ92_04800"/>
<keyword evidence="1" id="KW-0378">Hydrolase</keyword>
<dbReference type="InterPro" id="IPR023214">
    <property type="entry name" value="HAD_sf"/>
</dbReference>
<evidence type="ECO:0000313" key="1">
    <source>
        <dbReference type="EMBL" id="QCQ21552.1"/>
    </source>
</evidence>
<dbReference type="NCBIfam" id="TIGR01549">
    <property type="entry name" value="HAD-SF-IA-v1"/>
    <property type="match status" value="1"/>
</dbReference>
<dbReference type="InterPro" id="IPR036412">
    <property type="entry name" value="HAD-like_sf"/>
</dbReference>
<dbReference type="InterPro" id="IPR051828">
    <property type="entry name" value="HAD-like_hydrolase_domain"/>
</dbReference>
<dbReference type="GO" id="GO:0016787">
    <property type="term" value="F:hydrolase activity"/>
    <property type="evidence" value="ECO:0007669"/>
    <property type="project" value="UniProtKB-KW"/>
</dbReference>
<protein>
    <submittedName>
        <fullName evidence="1">HAD family hydrolase</fullName>
    </submittedName>
</protein>
<dbReference type="PANTHER" id="PTHR46191">
    <property type="match status" value="1"/>
</dbReference>
<dbReference type="PANTHER" id="PTHR46191:SF2">
    <property type="entry name" value="HALOACID DEHALOGENASE-LIKE HYDROLASE DOMAIN-CONTAINING PROTEIN 3"/>
    <property type="match status" value="1"/>
</dbReference>
<dbReference type="Pfam" id="PF00702">
    <property type="entry name" value="Hydrolase"/>
    <property type="match status" value="1"/>
</dbReference>
<accession>A0A4P8L451</accession>
<dbReference type="Proteomes" id="UP000298602">
    <property type="component" value="Chromosome"/>
</dbReference>
<keyword evidence="2" id="KW-1185">Reference proteome</keyword>
<dbReference type="OrthoDB" id="8585081at2"/>
<sequence>MKPRVIFFDIGHTLVTGAHQSPRRLLGSRLALTEKETHRLGKLIMTHPAEDPSTLATAVAAHFPQRDPHRIEQEITRLWEDQTLCVRCIPGAHRLFRRLKGAGIRLGVISNIWHPFFNGFQKNFPEISSQLDFTVLSYRLQHKKPSLDIYREAARKAGEPPQNCWMVGDSYELDMEPARRVGFKTLWILCRPERERSLLVELLNAEKPLPDGVVEDLEAADRFFMERLDS</sequence>
<dbReference type="InterPro" id="IPR006439">
    <property type="entry name" value="HAD-SF_hydro_IA"/>
</dbReference>